<feature type="transmembrane region" description="Helical" evidence="1">
    <location>
        <begin position="337"/>
        <end position="358"/>
    </location>
</feature>
<name>A0A7X2LX80_9BACI</name>
<dbReference type="SUPFAM" id="SSF53448">
    <property type="entry name" value="Nucleotide-diphospho-sugar transferases"/>
    <property type="match status" value="1"/>
</dbReference>
<reference evidence="3 4" key="1">
    <citation type="submission" date="2019-11" db="EMBL/GenBank/DDBJ databases">
        <title>Bacillus lacus genome.</title>
        <authorList>
            <person name="Allen C.J."/>
            <person name="Newman J.D."/>
        </authorList>
    </citation>
    <scope>NUCLEOTIDE SEQUENCE [LARGE SCALE GENOMIC DNA]</scope>
    <source>
        <strain evidence="3 4">KCTC 33946</strain>
    </source>
</reference>
<feature type="domain" description="Glycosyltransferase 2-like" evidence="2">
    <location>
        <begin position="37"/>
        <end position="208"/>
    </location>
</feature>
<protein>
    <submittedName>
        <fullName evidence="3">Glycosyltransferase</fullName>
    </submittedName>
</protein>
<dbReference type="Pfam" id="PF00535">
    <property type="entry name" value="Glycos_transf_2"/>
    <property type="match status" value="1"/>
</dbReference>
<dbReference type="Proteomes" id="UP000448867">
    <property type="component" value="Unassembled WGS sequence"/>
</dbReference>
<keyword evidence="3" id="KW-0808">Transferase</keyword>
<sequence>MLLYIMILLIFLLWTVINAFFMPSLSPRPLKHYPPVSILIPLRNEERNIKELIYTLKELTYPQLQFILLDDGSTDSTAELLFQYTDNDQRFKILKGASLPEGWSGKVFACHQLSGHATGDYYLFLDADVRLHAHTVQRGIELIQRKNADLLSGFPQFPVTLFLEKLIVPMQHFLTLFHLPLFLANFTTFPAASAAHGAFMLFRRDAYESSGGHRSIRNSLVDDIDLARNMKRSGKKAILVNITKYVRCYMYESNREVIDGFTKNIFPGMGRSVTLVSFTAFFYAAFYIFPLFLFAAGILKLLLTLQFQFLWLLPLLIIVLQKLFIDWCTNQDLQVSLWMPFSAAAMIFIMFRSMFTSLKKQKYSWKGRTYS</sequence>
<gene>
    <name evidence="3" type="ORF">GJU40_08935</name>
</gene>
<evidence type="ECO:0000313" key="3">
    <source>
        <dbReference type="EMBL" id="MRX72275.1"/>
    </source>
</evidence>
<keyword evidence="1" id="KW-1133">Transmembrane helix</keyword>
<comment type="caution">
    <text evidence="3">The sequence shown here is derived from an EMBL/GenBank/DDBJ whole genome shotgun (WGS) entry which is preliminary data.</text>
</comment>
<accession>A0A7X2LX80</accession>
<dbReference type="InterPro" id="IPR029044">
    <property type="entry name" value="Nucleotide-diphossugar_trans"/>
</dbReference>
<evidence type="ECO:0000259" key="2">
    <source>
        <dbReference type="Pfam" id="PF00535"/>
    </source>
</evidence>
<feature type="transmembrane region" description="Helical" evidence="1">
    <location>
        <begin position="280"/>
        <end position="302"/>
    </location>
</feature>
<keyword evidence="1" id="KW-0472">Membrane</keyword>
<dbReference type="RefSeq" id="WP_154307432.1">
    <property type="nucleotide sequence ID" value="NZ_WKKI01000013.1"/>
</dbReference>
<dbReference type="AlphaFoldDB" id="A0A7X2LX80"/>
<dbReference type="GO" id="GO:0016740">
    <property type="term" value="F:transferase activity"/>
    <property type="evidence" value="ECO:0007669"/>
    <property type="project" value="UniProtKB-KW"/>
</dbReference>
<keyword evidence="4" id="KW-1185">Reference proteome</keyword>
<feature type="transmembrane region" description="Helical" evidence="1">
    <location>
        <begin position="309"/>
        <end position="325"/>
    </location>
</feature>
<keyword evidence="1" id="KW-0812">Transmembrane</keyword>
<dbReference type="Gene3D" id="3.90.550.10">
    <property type="entry name" value="Spore Coat Polysaccharide Biosynthesis Protein SpsA, Chain A"/>
    <property type="match status" value="1"/>
</dbReference>
<dbReference type="InterPro" id="IPR001173">
    <property type="entry name" value="Glyco_trans_2-like"/>
</dbReference>
<dbReference type="PANTHER" id="PTHR43646">
    <property type="entry name" value="GLYCOSYLTRANSFERASE"/>
    <property type="match status" value="1"/>
</dbReference>
<proteinExistence type="predicted"/>
<dbReference type="PANTHER" id="PTHR43646:SF3">
    <property type="entry name" value="SLR1566 PROTEIN"/>
    <property type="match status" value="1"/>
</dbReference>
<organism evidence="3 4">
    <name type="scientific">Metabacillus lacus</name>
    <dbReference type="NCBI Taxonomy" id="1983721"/>
    <lineage>
        <taxon>Bacteria</taxon>
        <taxon>Bacillati</taxon>
        <taxon>Bacillota</taxon>
        <taxon>Bacilli</taxon>
        <taxon>Bacillales</taxon>
        <taxon>Bacillaceae</taxon>
        <taxon>Metabacillus</taxon>
    </lineage>
</organism>
<evidence type="ECO:0000256" key="1">
    <source>
        <dbReference type="SAM" id="Phobius"/>
    </source>
</evidence>
<dbReference type="OrthoDB" id="9800276at2"/>
<evidence type="ECO:0000313" key="4">
    <source>
        <dbReference type="Proteomes" id="UP000448867"/>
    </source>
</evidence>
<dbReference type="EMBL" id="WKKI01000013">
    <property type="protein sequence ID" value="MRX72275.1"/>
    <property type="molecule type" value="Genomic_DNA"/>
</dbReference>